<keyword evidence="2" id="KW-0805">Transcription regulation</keyword>
<sequence>MNITHLPLNAIRAFLVSAKHLNFTRAAVELCVTQAAVSQQVKMLEAQLGVSLFIRQSRGLNLTEEGMMLLPVVKGAFDHLSDALEMLAQGIHREVVSVGVVGTFAVNWLLPRLADFQARFPLIDLRISTNNNTADPVAEGLDYLIRFGKGSWHATEATKLLPAPFTVLCQPLIAQAMSSPRDVLNYTLLRSYNPDEWQLWMEEAKVTVPKAKLSAIVFDSSISMIDAAIQGYGVALAPPAMFERQLAEEKLVQPFEIYLHKGSYWLTKLHGQQETQAQLQFKAWLLAQVGEGQSTSE</sequence>
<dbReference type="Pfam" id="PF00126">
    <property type="entry name" value="HTH_1"/>
    <property type="match status" value="1"/>
</dbReference>
<accession>A0A066RRZ1</accession>
<dbReference type="PRINTS" id="PR00039">
    <property type="entry name" value="HTHLYSR"/>
</dbReference>
<dbReference type="Pfam" id="PF03466">
    <property type="entry name" value="LysR_substrate"/>
    <property type="match status" value="1"/>
</dbReference>
<dbReference type="InterPro" id="IPR005119">
    <property type="entry name" value="LysR_subst-bd"/>
</dbReference>
<evidence type="ECO:0000313" key="8">
    <source>
        <dbReference type="Proteomes" id="UP000027192"/>
    </source>
</evidence>
<evidence type="ECO:0000256" key="5">
    <source>
        <dbReference type="ARBA" id="ARBA00023163"/>
    </source>
</evidence>
<dbReference type="InterPro" id="IPR000847">
    <property type="entry name" value="LysR_HTH_N"/>
</dbReference>
<dbReference type="PANTHER" id="PTHR30537">
    <property type="entry name" value="HTH-TYPE TRANSCRIPTIONAL REGULATOR"/>
    <property type="match status" value="1"/>
</dbReference>
<name>A0A066RRZ1_9GAMM</name>
<dbReference type="STRING" id="1654360.EA58_02980"/>
<evidence type="ECO:0000256" key="2">
    <source>
        <dbReference type="ARBA" id="ARBA00023015"/>
    </source>
</evidence>
<evidence type="ECO:0000256" key="1">
    <source>
        <dbReference type="ARBA" id="ARBA00009437"/>
    </source>
</evidence>
<evidence type="ECO:0000313" key="7">
    <source>
        <dbReference type="EMBL" id="KDM93170.1"/>
    </source>
</evidence>
<dbReference type="InterPro" id="IPR036390">
    <property type="entry name" value="WH_DNA-bd_sf"/>
</dbReference>
<dbReference type="FunFam" id="1.10.10.10:FF:000001">
    <property type="entry name" value="LysR family transcriptional regulator"/>
    <property type="match status" value="1"/>
</dbReference>
<dbReference type="SUPFAM" id="SSF46785">
    <property type="entry name" value="Winged helix' DNA-binding domain"/>
    <property type="match status" value="1"/>
</dbReference>
<dbReference type="GO" id="GO:0043565">
    <property type="term" value="F:sequence-specific DNA binding"/>
    <property type="evidence" value="ECO:0007669"/>
    <property type="project" value="TreeGrafter"/>
</dbReference>
<keyword evidence="5" id="KW-0804">Transcription</keyword>
<evidence type="ECO:0000256" key="4">
    <source>
        <dbReference type="ARBA" id="ARBA00023159"/>
    </source>
</evidence>
<comment type="caution">
    <text evidence="7">The sequence shown here is derived from an EMBL/GenBank/DDBJ whole genome shotgun (WGS) entry which is preliminary data.</text>
</comment>
<evidence type="ECO:0000256" key="3">
    <source>
        <dbReference type="ARBA" id="ARBA00023125"/>
    </source>
</evidence>
<dbReference type="Gene3D" id="1.10.10.10">
    <property type="entry name" value="Winged helix-like DNA-binding domain superfamily/Winged helix DNA-binding domain"/>
    <property type="match status" value="1"/>
</dbReference>
<dbReference type="InterPro" id="IPR058163">
    <property type="entry name" value="LysR-type_TF_proteobact-type"/>
</dbReference>
<comment type="similarity">
    <text evidence="1">Belongs to the LysR transcriptional regulatory family.</text>
</comment>
<dbReference type="Proteomes" id="UP000027192">
    <property type="component" value="Unassembled WGS sequence"/>
</dbReference>
<dbReference type="InterPro" id="IPR036388">
    <property type="entry name" value="WH-like_DNA-bd_sf"/>
</dbReference>
<organism evidence="7 8">
    <name type="scientific">Photobacterium galatheae</name>
    <dbReference type="NCBI Taxonomy" id="1654360"/>
    <lineage>
        <taxon>Bacteria</taxon>
        <taxon>Pseudomonadati</taxon>
        <taxon>Pseudomonadota</taxon>
        <taxon>Gammaproteobacteria</taxon>
        <taxon>Vibrionales</taxon>
        <taxon>Vibrionaceae</taxon>
        <taxon>Photobacterium</taxon>
    </lineage>
</organism>
<dbReference type="GO" id="GO:0003700">
    <property type="term" value="F:DNA-binding transcription factor activity"/>
    <property type="evidence" value="ECO:0007669"/>
    <property type="project" value="InterPro"/>
</dbReference>
<protein>
    <submittedName>
        <fullName evidence="7">LysR family transcriptional regulator</fullName>
    </submittedName>
</protein>
<dbReference type="OrthoDB" id="5526340at2"/>
<dbReference type="PROSITE" id="PS50931">
    <property type="entry name" value="HTH_LYSR"/>
    <property type="match status" value="1"/>
</dbReference>
<keyword evidence="3" id="KW-0238">DNA-binding</keyword>
<gene>
    <name evidence="7" type="ORF">EA58_02980</name>
</gene>
<dbReference type="AlphaFoldDB" id="A0A066RRZ1"/>
<dbReference type="PANTHER" id="PTHR30537:SF70">
    <property type="entry name" value="HTH-TYPE TRANSCRIPTIONAL ACTIVATOR AMPR"/>
    <property type="match status" value="1"/>
</dbReference>
<reference evidence="7 8" key="1">
    <citation type="submission" date="2014-04" db="EMBL/GenBank/DDBJ databases">
        <title>Draft genome sequence of Photobacterium halotolerans S2753: a solonamide, ngercheumicin and holomycin producer.</title>
        <authorList>
            <person name="Machado H.R."/>
            <person name="Gram L."/>
        </authorList>
    </citation>
    <scope>NUCLEOTIDE SEQUENCE [LARGE SCALE GENOMIC DNA]</scope>
    <source>
        <strain evidence="7 8">S2753</strain>
    </source>
</reference>
<dbReference type="Gene3D" id="3.40.190.10">
    <property type="entry name" value="Periplasmic binding protein-like II"/>
    <property type="match status" value="2"/>
</dbReference>
<keyword evidence="4" id="KW-0010">Activator</keyword>
<evidence type="ECO:0000259" key="6">
    <source>
        <dbReference type="PROSITE" id="PS50931"/>
    </source>
</evidence>
<dbReference type="SUPFAM" id="SSF53850">
    <property type="entry name" value="Periplasmic binding protein-like II"/>
    <property type="match status" value="1"/>
</dbReference>
<dbReference type="EMBL" id="JMIB01000004">
    <property type="protein sequence ID" value="KDM93170.1"/>
    <property type="molecule type" value="Genomic_DNA"/>
</dbReference>
<dbReference type="RefSeq" id="WP_036748702.1">
    <property type="nucleotide sequence ID" value="NZ_JAGSGC010000002.1"/>
</dbReference>
<dbReference type="GO" id="GO:0006351">
    <property type="term" value="P:DNA-templated transcription"/>
    <property type="evidence" value="ECO:0007669"/>
    <property type="project" value="TreeGrafter"/>
</dbReference>
<feature type="domain" description="HTH lysR-type" evidence="6">
    <location>
        <begin position="6"/>
        <end position="63"/>
    </location>
</feature>
<proteinExistence type="inferred from homology"/>
<keyword evidence="8" id="KW-1185">Reference proteome</keyword>